<dbReference type="EMBL" id="SRLO01000515">
    <property type="protein sequence ID" value="TNN53462.1"/>
    <property type="molecule type" value="Genomic_DNA"/>
</dbReference>
<reference evidence="1 2" key="1">
    <citation type="submission" date="2019-03" db="EMBL/GenBank/DDBJ databases">
        <title>First draft genome of Liparis tanakae, snailfish: a comprehensive survey of snailfish specific genes.</title>
        <authorList>
            <person name="Kim W."/>
            <person name="Song I."/>
            <person name="Jeong J.-H."/>
            <person name="Kim D."/>
            <person name="Kim S."/>
            <person name="Ryu S."/>
            <person name="Song J.Y."/>
            <person name="Lee S.K."/>
        </authorList>
    </citation>
    <scope>NUCLEOTIDE SEQUENCE [LARGE SCALE GENOMIC DNA]</scope>
    <source>
        <tissue evidence="1">Muscle</tissue>
    </source>
</reference>
<proteinExistence type="predicted"/>
<organism evidence="1 2">
    <name type="scientific">Liparis tanakae</name>
    <name type="common">Tanaka's snailfish</name>
    <dbReference type="NCBI Taxonomy" id="230148"/>
    <lineage>
        <taxon>Eukaryota</taxon>
        <taxon>Metazoa</taxon>
        <taxon>Chordata</taxon>
        <taxon>Craniata</taxon>
        <taxon>Vertebrata</taxon>
        <taxon>Euteleostomi</taxon>
        <taxon>Actinopterygii</taxon>
        <taxon>Neopterygii</taxon>
        <taxon>Teleostei</taxon>
        <taxon>Neoteleostei</taxon>
        <taxon>Acanthomorphata</taxon>
        <taxon>Eupercaria</taxon>
        <taxon>Perciformes</taxon>
        <taxon>Cottioidei</taxon>
        <taxon>Cottales</taxon>
        <taxon>Liparidae</taxon>
        <taxon>Liparis</taxon>
    </lineage>
</organism>
<evidence type="ECO:0000313" key="2">
    <source>
        <dbReference type="Proteomes" id="UP000314294"/>
    </source>
</evidence>
<accession>A0A4Z2GL81</accession>
<sequence>MSNEQYTLFEVLTQETDVTRHVVCYAGPKQVAHDWMNYLLIKLFVNWEIVHPREALGVVGLMLLQPPHQRLQAPPLRRIAHA</sequence>
<gene>
    <name evidence="1" type="ORF">EYF80_036304</name>
</gene>
<dbReference type="AlphaFoldDB" id="A0A4Z2GL81"/>
<comment type="caution">
    <text evidence="1">The sequence shown here is derived from an EMBL/GenBank/DDBJ whole genome shotgun (WGS) entry which is preliminary data.</text>
</comment>
<evidence type="ECO:0000313" key="1">
    <source>
        <dbReference type="EMBL" id="TNN53462.1"/>
    </source>
</evidence>
<keyword evidence="2" id="KW-1185">Reference proteome</keyword>
<name>A0A4Z2GL81_9TELE</name>
<dbReference type="Proteomes" id="UP000314294">
    <property type="component" value="Unassembled WGS sequence"/>
</dbReference>
<protein>
    <submittedName>
        <fullName evidence="1">Uncharacterized protein</fullName>
    </submittedName>
</protein>